<evidence type="ECO:0000313" key="1">
    <source>
        <dbReference type="EMBL" id="QCF27254.1"/>
    </source>
</evidence>
<dbReference type="EMBL" id="CP031093">
    <property type="protein sequence ID" value="QCF27254.1"/>
    <property type="molecule type" value="Genomic_DNA"/>
</dbReference>
<evidence type="ECO:0000313" key="2">
    <source>
        <dbReference type="Proteomes" id="UP000298049"/>
    </source>
</evidence>
<dbReference type="OrthoDB" id="9800283at2"/>
<protein>
    <submittedName>
        <fullName evidence="1">Sulfur carrier protein ThiS</fullName>
    </submittedName>
</protein>
<dbReference type="PANTHER" id="PTHR34472:SF1">
    <property type="entry name" value="SULFUR CARRIER PROTEIN THIS"/>
    <property type="match status" value="1"/>
</dbReference>
<name>A0A4P7XL56_9ALTE</name>
<accession>A0A4P7XL56</accession>
<dbReference type="Pfam" id="PF02597">
    <property type="entry name" value="ThiS"/>
    <property type="match status" value="1"/>
</dbReference>
<dbReference type="Proteomes" id="UP000298049">
    <property type="component" value="Chromosome"/>
</dbReference>
<dbReference type="CDD" id="cd00565">
    <property type="entry name" value="Ubl_ThiS"/>
    <property type="match status" value="1"/>
</dbReference>
<organism evidence="1 2">
    <name type="scientific">Hydrocarboniclastica marina</name>
    <dbReference type="NCBI Taxonomy" id="2259620"/>
    <lineage>
        <taxon>Bacteria</taxon>
        <taxon>Pseudomonadati</taxon>
        <taxon>Pseudomonadota</taxon>
        <taxon>Gammaproteobacteria</taxon>
        <taxon>Alteromonadales</taxon>
        <taxon>Alteromonadaceae</taxon>
        <taxon>Hydrocarboniclastica</taxon>
    </lineage>
</organism>
<dbReference type="Gene3D" id="3.10.20.30">
    <property type="match status" value="1"/>
</dbReference>
<dbReference type="InterPro" id="IPR012675">
    <property type="entry name" value="Beta-grasp_dom_sf"/>
</dbReference>
<gene>
    <name evidence="1" type="ORF">soil367_15680</name>
</gene>
<dbReference type="KEGG" id="hmi:soil367_15680"/>
<dbReference type="AlphaFoldDB" id="A0A4P7XL56"/>
<keyword evidence="2" id="KW-1185">Reference proteome</keyword>
<dbReference type="InterPro" id="IPR010035">
    <property type="entry name" value="Thi_S"/>
</dbReference>
<proteinExistence type="predicted"/>
<dbReference type="SUPFAM" id="SSF54285">
    <property type="entry name" value="MoaD/ThiS"/>
    <property type="match status" value="1"/>
</dbReference>
<dbReference type="RefSeq" id="WP_136549964.1">
    <property type="nucleotide sequence ID" value="NZ_CP031093.1"/>
</dbReference>
<dbReference type="NCBIfam" id="TIGR01683">
    <property type="entry name" value="thiS"/>
    <property type="match status" value="1"/>
</dbReference>
<dbReference type="InterPro" id="IPR016155">
    <property type="entry name" value="Mopterin_synth/thiamin_S_b"/>
</dbReference>
<dbReference type="PANTHER" id="PTHR34472">
    <property type="entry name" value="SULFUR CARRIER PROTEIN THIS"/>
    <property type="match status" value="1"/>
</dbReference>
<sequence length="66" mass="7161">MNITVNGEVTHVPDNCSVDELIEQLCLSGRRLAVEVNQDIVPRSRHQSQRLAEGDVVEVVHAIGGG</sequence>
<reference evidence="1 2" key="1">
    <citation type="submission" date="2018-07" db="EMBL/GenBank/DDBJ databases">
        <title>Marsedoiliclastica nanhaica gen. nov. sp. nov., a novel marine hydrocarbonoclastic bacterium isolated from an in-situ enriched hydrocarbon-degrading consortium in deep-sea sediment.</title>
        <authorList>
            <person name="Dong C."/>
            <person name="Ma T."/>
            <person name="Liu R."/>
            <person name="Shao Z."/>
        </authorList>
    </citation>
    <scope>NUCLEOTIDE SEQUENCE [LARGE SCALE GENOMIC DNA]</scope>
    <source>
        <strain evidence="2">soil36-7</strain>
    </source>
</reference>
<dbReference type="InterPro" id="IPR003749">
    <property type="entry name" value="ThiS/MoaD-like"/>
</dbReference>